<gene>
    <name evidence="2" type="ORF">KC678_05115</name>
</gene>
<reference evidence="2" key="1">
    <citation type="submission" date="2020-04" db="EMBL/GenBank/DDBJ databases">
        <authorList>
            <person name="Zhang T."/>
        </authorList>
    </citation>
    <scope>NUCLEOTIDE SEQUENCE</scope>
    <source>
        <strain evidence="2">HKST-UBA13</strain>
    </source>
</reference>
<keyword evidence="1" id="KW-1133">Transmembrane helix</keyword>
<name>A0A955L2C7_9BACT</name>
<dbReference type="Gene3D" id="3.30.700.10">
    <property type="entry name" value="Glycoprotein, Type 4 Pilin"/>
    <property type="match status" value="1"/>
</dbReference>
<evidence type="ECO:0000313" key="3">
    <source>
        <dbReference type="Proteomes" id="UP000775877"/>
    </source>
</evidence>
<comment type="caution">
    <text evidence="2">The sequence shown here is derived from an EMBL/GenBank/DDBJ whole genome shotgun (WGS) entry which is preliminary data.</text>
</comment>
<keyword evidence="1" id="KW-0472">Membrane</keyword>
<organism evidence="2 3">
    <name type="scientific">Candidatus Dojkabacteria bacterium</name>
    <dbReference type="NCBI Taxonomy" id="2099670"/>
    <lineage>
        <taxon>Bacteria</taxon>
        <taxon>Candidatus Dojkabacteria</taxon>
    </lineage>
</organism>
<reference evidence="2" key="2">
    <citation type="journal article" date="2021" name="Microbiome">
        <title>Successional dynamics and alternative stable states in a saline activated sludge microbial community over 9 years.</title>
        <authorList>
            <person name="Wang Y."/>
            <person name="Ye J."/>
            <person name="Ju F."/>
            <person name="Liu L."/>
            <person name="Boyd J.A."/>
            <person name="Deng Y."/>
            <person name="Parks D.H."/>
            <person name="Jiang X."/>
            <person name="Yin X."/>
            <person name="Woodcroft B.J."/>
            <person name="Tyson G.W."/>
            <person name="Hugenholtz P."/>
            <person name="Polz M.F."/>
            <person name="Zhang T."/>
        </authorList>
    </citation>
    <scope>NUCLEOTIDE SEQUENCE</scope>
    <source>
        <strain evidence="2">HKST-UBA13</strain>
    </source>
</reference>
<proteinExistence type="predicted"/>
<keyword evidence="1" id="KW-0812">Transmembrane</keyword>
<dbReference type="EMBL" id="JAGQLJ010000144">
    <property type="protein sequence ID" value="MCA9381620.1"/>
    <property type="molecule type" value="Genomic_DNA"/>
</dbReference>
<feature type="transmembrane region" description="Helical" evidence="1">
    <location>
        <begin position="6"/>
        <end position="29"/>
    </location>
</feature>
<accession>A0A955L2C7</accession>
<evidence type="ECO:0000256" key="1">
    <source>
        <dbReference type="SAM" id="Phobius"/>
    </source>
</evidence>
<dbReference type="InterPro" id="IPR045584">
    <property type="entry name" value="Pilin-like"/>
</dbReference>
<sequence>MKRKAAAFNLIELMVVMGVAAVLIIIGLSGARMIQQRSRDALREDVLAQISEAINAYRIVTLKFPSNANVSFQTDGFYINGVKEVDLTKHTKSGSSTTDSQTLYYYNATSQGYLVCTELESGSIESVGTGTCPDPLP</sequence>
<dbReference type="Proteomes" id="UP000775877">
    <property type="component" value="Unassembled WGS sequence"/>
</dbReference>
<dbReference type="AlphaFoldDB" id="A0A955L2C7"/>
<evidence type="ECO:0000313" key="2">
    <source>
        <dbReference type="EMBL" id="MCA9381620.1"/>
    </source>
</evidence>
<protein>
    <submittedName>
        <fullName evidence="2">Type II secretion system protein</fullName>
    </submittedName>
</protein>
<dbReference type="SUPFAM" id="SSF54523">
    <property type="entry name" value="Pili subunits"/>
    <property type="match status" value="1"/>
</dbReference>